<evidence type="ECO:0000259" key="2">
    <source>
        <dbReference type="Pfam" id="PF02140"/>
    </source>
</evidence>
<proteinExistence type="predicted"/>
<dbReference type="PANTHER" id="PTHR23192:SF75">
    <property type="entry name" value="ADHESION G PROTEIN-COUPLED RECEPTOR L3"/>
    <property type="match status" value="1"/>
</dbReference>
<gene>
    <name evidence="3" type="ORF">M9458_014744</name>
</gene>
<comment type="caution">
    <text evidence="3">The sequence shown here is derived from an EMBL/GenBank/DDBJ whole genome shotgun (WGS) entry which is preliminary data.</text>
</comment>
<keyword evidence="1" id="KW-0677">Repeat</keyword>
<evidence type="ECO:0000313" key="4">
    <source>
        <dbReference type="Proteomes" id="UP001529510"/>
    </source>
</evidence>
<keyword evidence="4" id="KW-1185">Reference proteome</keyword>
<evidence type="ECO:0000256" key="1">
    <source>
        <dbReference type="ARBA" id="ARBA00022737"/>
    </source>
</evidence>
<reference evidence="3 4" key="1">
    <citation type="submission" date="2024-05" db="EMBL/GenBank/DDBJ databases">
        <title>Genome sequencing and assembly of Indian major carp, Cirrhinus mrigala (Hamilton, 1822).</title>
        <authorList>
            <person name="Mohindra V."/>
            <person name="Chowdhury L.M."/>
            <person name="Lal K."/>
            <person name="Jena J.K."/>
        </authorList>
    </citation>
    <scope>NUCLEOTIDE SEQUENCE [LARGE SCALE GENOMIC DNA]</scope>
    <source>
        <strain evidence="3">CM1030</strain>
        <tissue evidence="3">Blood</tissue>
    </source>
</reference>
<evidence type="ECO:0000313" key="3">
    <source>
        <dbReference type="EMBL" id="KAL0187645.1"/>
    </source>
</evidence>
<dbReference type="EMBL" id="JAMKFB020000007">
    <property type="protein sequence ID" value="KAL0187645.1"/>
    <property type="molecule type" value="Genomic_DNA"/>
</dbReference>
<protein>
    <recommendedName>
        <fullName evidence="2">SUEL-type lectin domain-containing protein</fullName>
    </recommendedName>
</protein>
<dbReference type="InterPro" id="IPR000922">
    <property type="entry name" value="Lectin_gal-bd_dom"/>
</dbReference>
<name>A0ABD0QPH7_CIRMR</name>
<dbReference type="AlphaFoldDB" id="A0ABD0QPH7"/>
<feature type="non-terminal residue" evidence="3">
    <location>
        <position position="51"/>
    </location>
</feature>
<dbReference type="PANTHER" id="PTHR23192">
    <property type="entry name" value="OLFACTOMEDIN-RELATED"/>
    <property type="match status" value="1"/>
</dbReference>
<dbReference type="InterPro" id="IPR050605">
    <property type="entry name" value="Olfactomedin-like_domain"/>
</dbReference>
<sequence>YPIELRCPGTDVIMIESANYGRTDDKICDADPAQMENTRCYLPDAYKIMSQ</sequence>
<dbReference type="Proteomes" id="UP001529510">
    <property type="component" value="Unassembled WGS sequence"/>
</dbReference>
<feature type="non-terminal residue" evidence="3">
    <location>
        <position position="1"/>
    </location>
</feature>
<accession>A0ABD0QPH7</accession>
<feature type="domain" description="SUEL-type lectin" evidence="2">
    <location>
        <begin position="5"/>
        <end position="50"/>
    </location>
</feature>
<dbReference type="Pfam" id="PF02140">
    <property type="entry name" value="SUEL_Lectin"/>
    <property type="match status" value="1"/>
</dbReference>
<dbReference type="Gene3D" id="2.60.120.740">
    <property type="match status" value="1"/>
</dbReference>
<organism evidence="3 4">
    <name type="scientific">Cirrhinus mrigala</name>
    <name type="common">Mrigala</name>
    <dbReference type="NCBI Taxonomy" id="683832"/>
    <lineage>
        <taxon>Eukaryota</taxon>
        <taxon>Metazoa</taxon>
        <taxon>Chordata</taxon>
        <taxon>Craniata</taxon>
        <taxon>Vertebrata</taxon>
        <taxon>Euteleostomi</taxon>
        <taxon>Actinopterygii</taxon>
        <taxon>Neopterygii</taxon>
        <taxon>Teleostei</taxon>
        <taxon>Ostariophysi</taxon>
        <taxon>Cypriniformes</taxon>
        <taxon>Cyprinidae</taxon>
        <taxon>Labeoninae</taxon>
        <taxon>Labeonini</taxon>
        <taxon>Cirrhinus</taxon>
    </lineage>
</organism>
<dbReference type="InterPro" id="IPR043159">
    <property type="entry name" value="Lectin_gal-bd_sf"/>
</dbReference>